<dbReference type="CDD" id="cd03443">
    <property type="entry name" value="PaaI_thioesterase"/>
    <property type="match status" value="1"/>
</dbReference>
<dbReference type="AlphaFoldDB" id="A0A501W9F8"/>
<dbReference type="InterPro" id="IPR029069">
    <property type="entry name" value="HotDog_dom_sf"/>
</dbReference>
<evidence type="ECO:0000256" key="2">
    <source>
        <dbReference type="ARBA" id="ARBA00022801"/>
    </source>
</evidence>
<dbReference type="RefSeq" id="WP_140618570.1">
    <property type="nucleotide sequence ID" value="NZ_VFRQ01000001.1"/>
</dbReference>
<feature type="domain" description="Thioesterase" evidence="3">
    <location>
        <begin position="53"/>
        <end position="126"/>
    </location>
</feature>
<protein>
    <submittedName>
        <fullName evidence="4">PaaI family thioesterase</fullName>
    </submittedName>
</protein>
<organism evidence="4 5">
    <name type="scientific">Pontibacter mangrovi</name>
    <dbReference type="NCBI Taxonomy" id="2589816"/>
    <lineage>
        <taxon>Bacteria</taxon>
        <taxon>Pseudomonadati</taxon>
        <taxon>Bacteroidota</taxon>
        <taxon>Cytophagia</taxon>
        <taxon>Cytophagales</taxon>
        <taxon>Hymenobacteraceae</taxon>
        <taxon>Pontibacter</taxon>
    </lineage>
</organism>
<evidence type="ECO:0000259" key="3">
    <source>
        <dbReference type="Pfam" id="PF03061"/>
    </source>
</evidence>
<name>A0A501W9F8_9BACT</name>
<keyword evidence="5" id="KW-1185">Reference proteome</keyword>
<sequence length="157" mass="17326">MIKTYNPDFESDIRVKLERQEFMKLIGFTVTKIEEGRIEGEIKLEQKHRQHKGFAHGGVIATLADIVAGFAAVSLVPKDHHVVTAEIKVSYFHPGVGDKLIAKGYVLKQGRRISFCEAEVYAAEGEHPPQLIAKASASMATIKPESITKQIGDISKV</sequence>
<dbReference type="InterPro" id="IPR006683">
    <property type="entry name" value="Thioestr_dom"/>
</dbReference>
<dbReference type="Pfam" id="PF03061">
    <property type="entry name" value="4HBT"/>
    <property type="match status" value="1"/>
</dbReference>
<comment type="caution">
    <text evidence="4">The sequence shown here is derived from an EMBL/GenBank/DDBJ whole genome shotgun (WGS) entry which is preliminary data.</text>
</comment>
<dbReference type="GO" id="GO:0047617">
    <property type="term" value="F:fatty acyl-CoA hydrolase activity"/>
    <property type="evidence" value="ECO:0007669"/>
    <property type="project" value="InterPro"/>
</dbReference>
<dbReference type="InterPro" id="IPR003736">
    <property type="entry name" value="PAAI_dom"/>
</dbReference>
<dbReference type="OrthoDB" id="9806185at2"/>
<dbReference type="NCBIfam" id="TIGR00369">
    <property type="entry name" value="unchar_dom_1"/>
    <property type="match status" value="1"/>
</dbReference>
<proteinExistence type="inferred from homology"/>
<keyword evidence="2" id="KW-0378">Hydrolase</keyword>
<dbReference type="InterPro" id="IPR039298">
    <property type="entry name" value="ACOT13"/>
</dbReference>
<reference evidence="4 5" key="1">
    <citation type="submission" date="2019-06" db="EMBL/GenBank/DDBJ databases">
        <title>A novel bacterium of genus Pontibacter, isolated from marine sediment.</title>
        <authorList>
            <person name="Huang H."/>
            <person name="Mo K."/>
            <person name="Hu Y."/>
        </authorList>
    </citation>
    <scope>NUCLEOTIDE SEQUENCE [LARGE SCALE GENOMIC DNA]</scope>
    <source>
        <strain evidence="4 5">HB172049</strain>
    </source>
</reference>
<dbReference type="SUPFAM" id="SSF54637">
    <property type="entry name" value="Thioesterase/thiol ester dehydrase-isomerase"/>
    <property type="match status" value="1"/>
</dbReference>
<evidence type="ECO:0000256" key="1">
    <source>
        <dbReference type="ARBA" id="ARBA00008324"/>
    </source>
</evidence>
<dbReference type="PANTHER" id="PTHR21660">
    <property type="entry name" value="THIOESTERASE SUPERFAMILY MEMBER-RELATED"/>
    <property type="match status" value="1"/>
</dbReference>
<gene>
    <name evidence="4" type="ORF">FJM65_01240</name>
</gene>
<comment type="similarity">
    <text evidence="1">Belongs to the thioesterase PaaI family.</text>
</comment>
<dbReference type="PANTHER" id="PTHR21660:SF1">
    <property type="entry name" value="ACYL-COENZYME A THIOESTERASE 13"/>
    <property type="match status" value="1"/>
</dbReference>
<dbReference type="Gene3D" id="3.10.129.10">
    <property type="entry name" value="Hotdog Thioesterase"/>
    <property type="match status" value="1"/>
</dbReference>
<evidence type="ECO:0000313" key="5">
    <source>
        <dbReference type="Proteomes" id="UP000316727"/>
    </source>
</evidence>
<dbReference type="Proteomes" id="UP000316727">
    <property type="component" value="Unassembled WGS sequence"/>
</dbReference>
<accession>A0A501W9F8</accession>
<dbReference type="EMBL" id="VFRQ01000001">
    <property type="protein sequence ID" value="TPE45998.1"/>
    <property type="molecule type" value="Genomic_DNA"/>
</dbReference>
<evidence type="ECO:0000313" key="4">
    <source>
        <dbReference type="EMBL" id="TPE45998.1"/>
    </source>
</evidence>